<dbReference type="SMART" id="SM00387">
    <property type="entry name" value="HATPase_c"/>
    <property type="match status" value="1"/>
</dbReference>
<evidence type="ECO:0000313" key="23">
    <source>
        <dbReference type="Proteomes" id="UP000518288"/>
    </source>
</evidence>
<dbReference type="PROSITE" id="PS50883">
    <property type="entry name" value="EAL"/>
    <property type="match status" value="1"/>
</dbReference>
<evidence type="ECO:0000256" key="13">
    <source>
        <dbReference type="ARBA" id="ARBA00023012"/>
    </source>
</evidence>
<dbReference type="SUPFAM" id="SSF55874">
    <property type="entry name" value="ATPase domain of HSP90 chaperone/DNA topoisomerase II/histidine kinase"/>
    <property type="match status" value="1"/>
</dbReference>
<dbReference type="InterPro" id="IPR011006">
    <property type="entry name" value="CheY-like_superfamily"/>
</dbReference>
<evidence type="ECO:0000256" key="8">
    <source>
        <dbReference type="ARBA" id="ARBA00022729"/>
    </source>
</evidence>
<dbReference type="FunFam" id="1.10.287.130:FF:000004">
    <property type="entry name" value="Ethylene receptor 1"/>
    <property type="match status" value="1"/>
</dbReference>
<evidence type="ECO:0000259" key="21">
    <source>
        <dbReference type="PROSITE" id="PS50883"/>
    </source>
</evidence>
<dbReference type="SUPFAM" id="SSF141868">
    <property type="entry name" value="EAL domain-like"/>
    <property type="match status" value="1"/>
</dbReference>
<dbReference type="InterPro" id="IPR036097">
    <property type="entry name" value="HisK_dim/P_sf"/>
</dbReference>
<dbReference type="AlphaFoldDB" id="A0A7Y9R1Z0"/>
<dbReference type="InterPro" id="IPR036890">
    <property type="entry name" value="HATPase_C_sf"/>
</dbReference>
<evidence type="ECO:0000256" key="18">
    <source>
        <dbReference type="PROSITE-ProRule" id="PRU00169"/>
    </source>
</evidence>
<evidence type="ECO:0000256" key="6">
    <source>
        <dbReference type="ARBA" id="ARBA00022679"/>
    </source>
</evidence>
<protein>
    <recommendedName>
        <fullName evidence="17">Virulence sensor protein BvgS</fullName>
        <ecNumber evidence="3">2.7.13.3</ecNumber>
    </recommendedName>
</protein>
<organism evidence="22 23">
    <name type="scientific">Sphaerotilus montanus</name>
    <dbReference type="NCBI Taxonomy" id="522889"/>
    <lineage>
        <taxon>Bacteria</taxon>
        <taxon>Pseudomonadati</taxon>
        <taxon>Pseudomonadota</taxon>
        <taxon>Betaproteobacteria</taxon>
        <taxon>Burkholderiales</taxon>
        <taxon>Sphaerotilaceae</taxon>
        <taxon>Sphaerotilus</taxon>
    </lineage>
</organism>
<dbReference type="Pfam" id="PF00512">
    <property type="entry name" value="HisKA"/>
    <property type="match status" value="1"/>
</dbReference>
<evidence type="ECO:0000256" key="1">
    <source>
        <dbReference type="ARBA" id="ARBA00000085"/>
    </source>
</evidence>
<dbReference type="InterPro" id="IPR008207">
    <property type="entry name" value="Sig_transdc_His_kin_Hpt_dom"/>
</dbReference>
<dbReference type="Pfam" id="PF00072">
    <property type="entry name" value="Response_reg"/>
    <property type="match status" value="2"/>
</dbReference>
<feature type="modified residue" description="4-aspartylphosphate" evidence="18">
    <location>
        <position position="905"/>
    </location>
</feature>
<reference evidence="22 23" key="1">
    <citation type="submission" date="2020-07" db="EMBL/GenBank/DDBJ databases">
        <title>Genomic Encyclopedia of Archaeal and Bacterial Type Strains, Phase II (KMG-II): from individual species to whole genera.</title>
        <authorList>
            <person name="Goeker M."/>
        </authorList>
    </citation>
    <scope>NUCLEOTIDE SEQUENCE [LARGE SCALE GENOMIC DNA]</scope>
    <source>
        <strain evidence="22 23">DSM 21226</strain>
    </source>
</reference>
<evidence type="ECO:0000256" key="12">
    <source>
        <dbReference type="ARBA" id="ARBA00022989"/>
    </source>
</evidence>
<dbReference type="EMBL" id="JACCFH010000001">
    <property type="protein sequence ID" value="NYG34726.1"/>
    <property type="molecule type" value="Genomic_DNA"/>
</dbReference>
<keyword evidence="11" id="KW-0067">ATP-binding</keyword>
<evidence type="ECO:0000313" key="22">
    <source>
        <dbReference type="EMBL" id="NYG34726.1"/>
    </source>
</evidence>
<dbReference type="CDD" id="cd17546">
    <property type="entry name" value="REC_hyHK_CKI1_RcsC-like"/>
    <property type="match status" value="1"/>
</dbReference>
<keyword evidence="13" id="KW-0902">Two-component regulatory system</keyword>
<keyword evidence="9" id="KW-0547">Nucleotide-binding</keyword>
<dbReference type="CDD" id="cd00082">
    <property type="entry name" value="HisKA"/>
    <property type="match status" value="1"/>
</dbReference>
<dbReference type="Pfam" id="PF00563">
    <property type="entry name" value="EAL"/>
    <property type="match status" value="1"/>
</dbReference>
<dbReference type="GO" id="GO:0005524">
    <property type="term" value="F:ATP binding"/>
    <property type="evidence" value="ECO:0007669"/>
    <property type="project" value="UniProtKB-KW"/>
</dbReference>
<dbReference type="Gene3D" id="1.10.287.130">
    <property type="match status" value="1"/>
</dbReference>
<evidence type="ECO:0000256" key="9">
    <source>
        <dbReference type="ARBA" id="ARBA00022741"/>
    </source>
</evidence>
<dbReference type="SMART" id="SM00052">
    <property type="entry name" value="EAL"/>
    <property type="match status" value="1"/>
</dbReference>
<dbReference type="Proteomes" id="UP000518288">
    <property type="component" value="Unassembled WGS sequence"/>
</dbReference>
<dbReference type="InterPro" id="IPR003018">
    <property type="entry name" value="GAF"/>
</dbReference>
<dbReference type="SMART" id="SM00065">
    <property type="entry name" value="GAF"/>
    <property type="match status" value="1"/>
</dbReference>
<dbReference type="PROSITE" id="PS50109">
    <property type="entry name" value="HIS_KIN"/>
    <property type="match status" value="1"/>
</dbReference>
<keyword evidence="10 22" id="KW-0418">Kinase</keyword>
<evidence type="ECO:0000256" key="16">
    <source>
        <dbReference type="ARBA" id="ARBA00058004"/>
    </source>
</evidence>
<dbReference type="Pfam" id="PF01627">
    <property type="entry name" value="Hpt"/>
    <property type="match status" value="1"/>
</dbReference>
<keyword evidence="7" id="KW-0812">Transmembrane</keyword>
<dbReference type="InterPro" id="IPR005467">
    <property type="entry name" value="His_kinase_dom"/>
</dbReference>
<dbReference type="GO" id="GO:0000155">
    <property type="term" value="F:phosphorelay sensor kinase activity"/>
    <property type="evidence" value="ECO:0007669"/>
    <property type="project" value="InterPro"/>
</dbReference>
<evidence type="ECO:0000256" key="3">
    <source>
        <dbReference type="ARBA" id="ARBA00012438"/>
    </source>
</evidence>
<name>A0A7Y9R1Z0_9BURK</name>
<comment type="catalytic activity">
    <reaction evidence="1">
        <text>ATP + protein L-histidine = ADP + protein N-phospho-L-histidine.</text>
        <dbReference type="EC" id="2.7.13.3"/>
    </reaction>
</comment>
<evidence type="ECO:0000256" key="11">
    <source>
        <dbReference type="ARBA" id="ARBA00022840"/>
    </source>
</evidence>
<evidence type="ECO:0000256" key="15">
    <source>
        <dbReference type="ARBA" id="ARBA00023136"/>
    </source>
</evidence>
<dbReference type="PANTHER" id="PTHR45339">
    <property type="entry name" value="HYBRID SIGNAL TRANSDUCTION HISTIDINE KINASE J"/>
    <property type="match status" value="1"/>
</dbReference>
<sequence length="1246" mass="135226">MKPAPHPPNEAARLQTLTGLNVLDTPADPVLDGLVRSAALALGCPISLVSLVDADRQWFKARVGLDATQTGRAPSFCGHAVLGDTLFEVPDATLDARFADNPLVTGDPNVRFYAGMPLTLDGHAIGTLCVIDRQPRQLTEAQREMLEDLGRVATHWMQSWRQSQALDQHMHHLEERVATRTQELALAKQAAEAANEAKSAFLATMSHEIRTPMNGVVGIVDVLRQSSLTPYQSDLADTIRDSAFALLGILDDILDFSKIEAGHLALESEPVALLRLVEGVCDALQPVAVARRVSLQVFVDPALPAWILSDVVRLRQILNNLLANAVKFSAGLERAGQVRVRAEALGEDRLVLQVRDNGIGLPASAQARVFDPFEQAEGSTSRRYGGTGLGLSICRRLVTAFGGDIRVESTPGQGAVFTVTLPLQRCERAPATHFEREAELSGLQGHVLLDDPQQARDWCAYLTAAGAQVQCWSDADALWRALADRRPDGPTVVLWQTRQNRDPAETTRVRMRGEAVAPGLQWVWLTPGQRRNPRVLGPGLVMLDQDALHRAALLKAVALAVGRRVPDPVELGTGASPGRPLLSDNRDAVLQGRLVLVAEDNDINQKVIRRQLALLGLSAEVADNGLDALERARSGRFALLLTDLHMPGMDGYELASTLRRGESPGQHLPIIALTANALSGEAERCRTAGMDDYLTKPVQLEQLGATLARWLAPAVSPPSMPLPGDGPALPVFDPTALARLVGDDPAVIDSFQRDYLVSSRATAELLRTATARADWAQASALGHRLKSSSRSIGAMALGGCCAGIEQAGATGDGVAVTAWMQRFECELAALVARLEAVPATAQTAMASRDADPTLMLVDDDPFQLQVLQRQLAALGVGSVQSCTSGALALQRLRGRDTSAMLLLLDLNMPGMDGVEFMRHLAEQHYQGALALVSGADHRVLETAAKLASAYQLHVLHHLHKPVASAVLGELVARWRGFVPAQVRHAARTRTPDEIDRALRGNQLILHYQPKVSMADGALVGVEALVRWRHPSEGLLYPDSFIAVAESSGQIDALTRSVLSQAMGQARRWREAGMGLRVAVNVSMDNLARLDFPEFVLREAVHHGVPLTDLMLEVTESRLMRDARVPMDILTRLRLKHIGLSIDDFGTGHSSLAQLRDIPFDELKIDRGFVHGNRDQPTQRAIFAASLEMAHQLDMTAVAEGVEDRADWDFARAAGCDIAQGYFIGRPMPAEALPDWIRLWRKRSETL</sequence>
<dbReference type="SMART" id="SM00388">
    <property type="entry name" value="HisKA"/>
    <property type="match status" value="1"/>
</dbReference>
<evidence type="ECO:0000256" key="10">
    <source>
        <dbReference type="ARBA" id="ARBA00022777"/>
    </source>
</evidence>
<dbReference type="InterPro" id="IPR001633">
    <property type="entry name" value="EAL_dom"/>
</dbReference>
<dbReference type="SUPFAM" id="SSF47384">
    <property type="entry name" value="Homodimeric domain of signal transducing histidine kinase"/>
    <property type="match status" value="1"/>
</dbReference>
<keyword evidence="14" id="KW-0843">Virulence</keyword>
<dbReference type="Gene3D" id="3.20.20.450">
    <property type="entry name" value="EAL domain"/>
    <property type="match status" value="1"/>
</dbReference>
<evidence type="ECO:0000256" key="4">
    <source>
        <dbReference type="ARBA" id="ARBA00022475"/>
    </source>
</evidence>
<dbReference type="Pfam" id="PF01590">
    <property type="entry name" value="GAF"/>
    <property type="match status" value="1"/>
</dbReference>
<dbReference type="GO" id="GO:0005886">
    <property type="term" value="C:plasma membrane"/>
    <property type="evidence" value="ECO:0007669"/>
    <property type="project" value="UniProtKB-SubCell"/>
</dbReference>
<dbReference type="InterPro" id="IPR036641">
    <property type="entry name" value="HPT_dom_sf"/>
</dbReference>
<keyword evidence="6" id="KW-0808">Transferase</keyword>
<dbReference type="PROSITE" id="PS50110">
    <property type="entry name" value="RESPONSE_REGULATORY"/>
    <property type="match status" value="2"/>
</dbReference>
<dbReference type="InterPro" id="IPR035919">
    <property type="entry name" value="EAL_sf"/>
</dbReference>
<accession>A0A7Y9R1Z0</accession>
<feature type="domain" description="Histidine kinase" evidence="19">
    <location>
        <begin position="204"/>
        <end position="425"/>
    </location>
</feature>
<gene>
    <name evidence="22" type="ORF">BDD16_003712</name>
</gene>
<dbReference type="SUPFAM" id="SSF55781">
    <property type="entry name" value="GAF domain-like"/>
    <property type="match status" value="1"/>
</dbReference>
<dbReference type="CDD" id="cd01948">
    <property type="entry name" value="EAL"/>
    <property type="match status" value="1"/>
</dbReference>
<dbReference type="Gene3D" id="3.40.50.2300">
    <property type="match status" value="2"/>
</dbReference>
<comment type="function">
    <text evidence="16">Member of the two-component regulatory system BvgS/BvgA. Phosphorylates BvgA via a four-step phosphorelay in response to environmental signals.</text>
</comment>
<feature type="modified residue" description="4-aspartylphosphate" evidence="18">
    <location>
        <position position="643"/>
    </location>
</feature>
<evidence type="ECO:0000259" key="20">
    <source>
        <dbReference type="PROSITE" id="PS50110"/>
    </source>
</evidence>
<evidence type="ECO:0000256" key="7">
    <source>
        <dbReference type="ARBA" id="ARBA00022692"/>
    </source>
</evidence>
<dbReference type="PRINTS" id="PR00344">
    <property type="entry name" value="BCTRLSENSOR"/>
</dbReference>
<dbReference type="FunFam" id="3.30.565.10:FF:000010">
    <property type="entry name" value="Sensor histidine kinase RcsC"/>
    <property type="match status" value="1"/>
</dbReference>
<feature type="domain" description="Response regulatory" evidence="20">
    <location>
        <begin position="594"/>
        <end position="711"/>
    </location>
</feature>
<evidence type="ECO:0000256" key="14">
    <source>
        <dbReference type="ARBA" id="ARBA00023026"/>
    </source>
</evidence>
<keyword evidence="4" id="KW-1003">Cell membrane</keyword>
<dbReference type="Gene3D" id="3.30.450.40">
    <property type="match status" value="1"/>
</dbReference>
<dbReference type="EC" id="2.7.13.3" evidence="3"/>
<dbReference type="InterPro" id="IPR003661">
    <property type="entry name" value="HisK_dim/P_dom"/>
</dbReference>
<keyword evidence="8" id="KW-0732">Signal</keyword>
<dbReference type="CDD" id="cd16922">
    <property type="entry name" value="HATPase_EvgS-ArcB-TorS-like"/>
    <property type="match status" value="1"/>
</dbReference>
<evidence type="ECO:0000256" key="2">
    <source>
        <dbReference type="ARBA" id="ARBA00004651"/>
    </source>
</evidence>
<dbReference type="Gene3D" id="3.30.565.10">
    <property type="entry name" value="Histidine kinase-like ATPase, C-terminal domain"/>
    <property type="match status" value="1"/>
</dbReference>
<dbReference type="SUPFAM" id="SSF52172">
    <property type="entry name" value="CheY-like"/>
    <property type="match status" value="2"/>
</dbReference>
<keyword evidence="23" id="KW-1185">Reference proteome</keyword>
<dbReference type="InterPro" id="IPR003594">
    <property type="entry name" value="HATPase_dom"/>
</dbReference>
<dbReference type="RefSeq" id="WP_179635332.1">
    <property type="nucleotide sequence ID" value="NZ_JACCFH010000001.1"/>
</dbReference>
<dbReference type="InterPro" id="IPR029016">
    <property type="entry name" value="GAF-like_dom_sf"/>
</dbReference>
<dbReference type="Gene3D" id="1.20.120.160">
    <property type="entry name" value="HPT domain"/>
    <property type="match status" value="1"/>
</dbReference>
<keyword evidence="5 18" id="KW-0597">Phosphoprotein</keyword>
<dbReference type="InterPro" id="IPR004358">
    <property type="entry name" value="Sig_transdc_His_kin-like_C"/>
</dbReference>
<dbReference type="InterPro" id="IPR001789">
    <property type="entry name" value="Sig_transdc_resp-reg_receiver"/>
</dbReference>
<dbReference type="Pfam" id="PF02518">
    <property type="entry name" value="HATPase_c"/>
    <property type="match status" value="1"/>
</dbReference>
<evidence type="ECO:0000256" key="17">
    <source>
        <dbReference type="ARBA" id="ARBA00070152"/>
    </source>
</evidence>
<comment type="subcellular location">
    <subcellularLocation>
        <location evidence="2">Cell membrane</location>
        <topology evidence="2">Multi-pass membrane protein</topology>
    </subcellularLocation>
</comment>
<keyword evidence="12" id="KW-1133">Transmembrane helix</keyword>
<dbReference type="SUPFAM" id="SSF47226">
    <property type="entry name" value="Histidine-containing phosphotransfer domain, HPT domain"/>
    <property type="match status" value="1"/>
</dbReference>
<evidence type="ECO:0000256" key="5">
    <source>
        <dbReference type="ARBA" id="ARBA00022553"/>
    </source>
</evidence>
<comment type="caution">
    <text evidence="22">The sequence shown here is derived from an EMBL/GenBank/DDBJ whole genome shotgun (WGS) entry which is preliminary data.</text>
</comment>
<proteinExistence type="predicted"/>
<evidence type="ECO:0000259" key="19">
    <source>
        <dbReference type="PROSITE" id="PS50109"/>
    </source>
</evidence>
<feature type="domain" description="EAL" evidence="21">
    <location>
        <begin position="987"/>
        <end position="1240"/>
    </location>
</feature>
<dbReference type="PANTHER" id="PTHR45339:SF1">
    <property type="entry name" value="HYBRID SIGNAL TRANSDUCTION HISTIDINE KINASE J"/>
    <property type="match status" value="1"/>
</dbReference>
<dbReference type="SMART" id="SM00448">
    <property type="entry name" value="REC"/>
    <property type="match status" value="2"/>
</dbReference>
<feature type="domain" description="Response regulatory" evidence="20">
    <location>
        <begin position="853"/>
        <end position="975"/>
    </location>
</feature>
<keyword evidence="15" id="KW-0472">Membrane</keyword>